<evidence type="ECO:0000259" key="13">
    <source>
        <dbReference type="Pfam" id="PF03950"/>
    </source>
</evidence>
<evidence type="ECO:0000313" key="16">
    <source>
        <dbReference type="Proteomes" id="UP000199411"/>
    </source>
</evidence>
<keyword evidence="3" id="KW-0963">Cytoplasm</keyword>
<evidence type="ECO:0000256" key="10">
    <source>
        <dbReference type="NCBIfam" id="TIGR00440"/>
    </source>
</evidence>
<protein>
    <recommendedName>
        <fullName evidence="2 10">Glutamine--tRNA ligase</fullName>
        <ecNumber evidence="2 10">6.1.1.18</ecNumber>
    </recommendedName>
</protein>
<evidence type="ECO:0000256" key="4">
    <source>
        <dbReference type="ARBA" id="ARBA00022598"/>
    </source>
</evidence>
<accession>A0A1G6J7J6</accession>
<dbReference type="InterPro" id="IPR020059">
    <property type="entry name" value="Glu/Gln-tRNA-synth_Ib_codon-bd"/>
</dbReference>
<sequence length="557" mass="65058">MDKSFEASNFIEEIIIKDLQDGRFNYVQTRFPPEPNGYLHIGHAKAIVINFEIAKKFGGKCNLRFDDTNPTKENIDYINAIIDDVKWLGYDFGDKVYYASDYFDEMYELAKKLIEKGKAYVCNQSPEEIRQSRGTLTQPGIESPYRNRSVKENLDLFEKMKNGEFKEGECVLRAKIDMSHPNLNMRDPVMYRIIKTPHHRTKDKWCIYPTYDWAHGLEDSIEKVTHSLCTLEFEDHRILYDWFLDELGVFHPRQIEFARLNLTYTVLSKRKLLHLVENGYVNGWDDPRMPTIKGLKRRGFTRDSIVDFIKTIGVTKSNSIVDYALLEHCARQDLNKKAKRAMVVQDPIKLIIENYPDDKVEYLEAVNNPEDESYGKRLVSFSKELFIERNDFAIDPPKGFYRLKVGQEVRLVFAYYVVCTGYETDENGNVVTVRCTYDPNSKGGWSLDARKVKGTIHWVNAKDYLDVELRIYDKLFLKENPEETEEEKDFTSNLNPNSLVIKLAKAEKSLLEAKDFENFQFLRLGYFCKDPDSTKNHLIFNKTVDLKDSYSKILKKS</sequence>
<dbReference type="Proteomes" id="UP000199411">
    <property type="component" value="Unassembled WGS sequence"/>
</dbReference>
<keyword evidence="4 11" id="KW-0436">Ligase</keyword>
<organism evidence="15 16">
    <name type="scientific">Desulfurella multipotens</name>
    <dbReference type="NCBI Taxonomy" id="79269"/>
    <lineage>
        <taxon>Bacteria</taxon>
        <taxon>Pseudomonadati</taxon>
        <taxon>Campylobacterota</taxon>
        <taxon>Desulfurellia</taxon>
        <taxon>Desulfurellales</taxon>
        <taxon>Desulfurellaceae</taxon>
        <taxon>Desulfurella</taxon>
    </lineage>
</organism>
<dbReference type="InterPro" id="IPR001412">
    <property type="entry name" value="aa-tRNA-synth_I_CS"/>
</dbReference>
<dbReference type="PRINTS" id="PR00987">
    <property type="entry name" value="TRNASYNTHGLU"/>
</dbReference>
<dbReference type="InterPro" id="IPR050132">
    <property type="entry name" value="Gln/Glu-tRNA_Ligase"/>
</dbReference>
<feature type="domain" description="tRNA synthetases class I (E and Q) anti-codon binding" evidence="14">
    <location>
        <begin position="455"/>
        <end position="530"/>
    </location>
</feature>
<dbReference type="InterPro" id="IPR011035">
    <property type="entry name" value="Ribosomal_bL25/Gln-tRNA_synth"/>
</dbReference>
<proteinExistence type="inferred from homology"/>
<comment type="catalytic activity">
    <reaction evidence="9">
        <text>tRNA(Gln) + L-glutamine + ATP = L-glutaminyl-tRNA(Gln) + AMP + diphosphate</text>
        <dbReference type="Rhea" id="RHEA:20121"/>
        <dbReference type="Rhea" id="RHEA-COMP:9662"/>
        <dbReference type="Rhea" id="RHEA-COMP:9681"/>
        <dbReference type="ChEBI" id="CHEBI:30616"/>
        <dbReference type="ChEBI" id="CHEBI:33019"/>
        <dbReference type="ChEBI" id="CHEBI:58359"/>
        <dbReference type="ChEBI" id="CHEBI:78442"/>
        <dbReference type="ChEBI" id="CHEBI:78521"/>
        <dbReference type="ChEBI" id="CHEBI:456215"/>
        <dbReference type="EC" id="6.1.1.18"/>
    </reaction>
</comment>
<dbReference type="GO" id="GO:0004819">
    <property type="term" value="F:glutamine-tRNA ligase activity"/>
    <property type="evidence" value="ECO:0007669"/>
    <property type="project" value="UniProtKB-UniRule"/>
</dbReference>
<dbReference type="OrthoDB" id="9807503at2"/>
<dbReference type="Pfam" id="PF00749">
    <property type="entry name" value="tRNA-synt_1c"/>
    <property type="match status" value="1"/>
</dbReference>
<dbReference type="EMBL" id="FMYU01000002">
    <property type="protein sequence ID" value="SDC14657.1"/>
    <property type="molecule type" value="Genomic_DNA"/>
</dbReference>
<dbReference type="GO" id="GO:0005524">
    <property type="term" value="F:ATP binding"/>
    <property type="evidence" value="ECO:0007669"/>
    <property type="project" value="UniProtKB-KW"/>
</dbReference>
<dbReference type="InterPro" id="IPR014729">
    <property type="entry name" value="Rossmann-like_a/b/a_fold"/>
</dbReference>
<dbReference type="AlphaFoldDB" id="A0A1G6J7J6"/>
<dbReference type="Gene3D" id="2.40.240.10">
    <property type="entry name" value="Ribosomal Protein L25, Chain P"/>
    <property type="match status" value="2"/>
</dbReference>
<reference evidence="16" key="1">
    <citation type="submission" date="2016-10" db="EMBL/GenBank/DDBJ databases">
        <authorList>
            <person name="Varghese N."/>
            <person name="Submissions S."/>
        </authorList>
    </citation>
    <scope>NUCLEOTIDE SEQUENCE [LARGE SCALE GENOMIC DNA]</scope>
    <source>
        <strain evidence="16">DSM 8415</strain>
    </source>
</reference>
<feature type="domain" description="Glutamyl/glutaminyl-tRNA synthetase class Ib catalytic" evidence="12">
    <location>
        <begin position="27"/>
        <end position="335"/>
    </location>
</feature>
<dbReference type="GO" id="GO:0005829">
    <property type="term" value="C:cytosol"/>
    <property type="evidence" value="ECO:0007669"/>
    <property type="project" value="TreeGrafter"/>
</dbReference>
<dbReference type="PROSITE" id="PS00178">
    <property type="entry name" value="AA_TRNA_LIGASE_I"/>
    <property type="match status" value="1"/>
</dbReference>
<dbReference type="InterPro" id="IPR049437">
    <property type="entry name" value="tRNA-synt_1c_C2"/>
</dbReference>
<evidence type="ECO:0000256" key="3">
    <source>
        <dbReference type="ARBA" id="ARBA00022490"/>
    </source>
</evidence>
<dbReference type="NCBIfam" id="TIGR00440">
    <property type="entry name" value="glnS"/>
    <property type="match status" value="1"/>
</dbReference>
<dbReference type="SUPFAM" id="SSF50715">
    <property type="entry name" value="Ribosomal protein L25-like"/>
    <property type="match status" value="1"/>
</dbReference>
<dbReference type="Pfam" id="PF03950">
    <property type="entry name" value="tRNA-synt_1c_C"/>
    <property type="match status" value="1"/>
</dbReference>
<evidence type="ECO:0000256" key="2">
    <source>
        <dbReference type="ARBA" id="ARBA00012836"/>
    </source>
</evidence>
<keyword evidence="16" id="KW-1185">Reference proteome</keyword>
<dbReference type="FunFam" id="3.40.50.620:FF:000037">
    <property type="entry name" value="Glutamine--tRNA ligase cytoplasmic"/>
    <property type="match status" value="1"/>
</dbReference>
<dbReference type="GO" id="GO:0006425">
    <property type="term" value="P:glutaminyl-tRNA aminoacylation"/>
    <property type="evidence" value="ECO:0007669"/>
    <property type="project" value="UniProtKB-UniRule"/>
</dbReference>
<evidence type="ECO:0000259" key="12">
    <source>
        <dbReference type="Pfam" id="PF00749"/>
    </source>
</evidence>
<dbReference type="InterPro" id="IPR020058">
    <property type="entry name" value="Glu/Gln-tRNA-synth_Ib_cat-dom"/>
</dbReference>
<dbReference type="Gene3D" id="3.40.50.620">
    <property type="entry name" value="HUPs"/>
    <property type="match status" value="1"/>
</dbReference>
<dbReference type="PANTHER" id="PTHR43097">
    <property type="entry name" value="GLUTAMINE-TRNA LIGASE"/>
    <property type="match status" value="1"/>
</dbReference>
<evidence type="ECO:0000256" key="5">
    <source>
        <dbReference type="ARBA" id="ARBA00022741"/>
    </source>
</evidence>
<evidence type="ECO:0000256" key="11">
    <source>
        <dbReference type="RuleBase" id="RU363037"/>
    </source>
</evidence>
<dbReference type="CDD" id="cd00807">
    <property type="entry name" value="GlnRS_core"/>
    <property type="match status" value="1"/>
</dbReference>
<evidence type="ECO:0000256" key="7">
    <source>
        <dbReference type="ARBA" id="ARBA00022917"/>
    </source>
</evidence>
<evidence type="ECO:0000259" key="14">
    <source>
        <dbReference type="Pfam" id="PF20974"/>
    </source>
</evidence>
<evidence type="ECO:0000256" key="9">
    <source>
        <dbReference type="ARBA" id="ARBA00048270"/>
    </source>
</evidence>
<gene>
    <name evidence="15" type="ORF">SAMN05660835_00398</name>
</gene>
<dbReference type="PANTHER" id="PTHR43097:SF5">
    <property type="entry name" value="GLUTAMATE--TRNA LIGASE"/>
    <property type="match status" value="1"/>
</dbReference>
<dbReference type="NCBIfam" id="NF011291">
    <property type="entry name" value="PRK14703.1"/>
    <property type="match status" value="1"/>
</dbReference>
<keyword evidence="8 11" id="KW-0030">Aminoacyl-tRNA synthetase</keyword>
<evidence type="ECO:0000256" key="6">
    <source>
        <dbReference type="ARBA" id="ARBA00022840"/>
    </source>
</evidence>
<dbReference type="InterPro" id="IPR000924">
    <property type="entry name" value="Glu/Gln-tRNA-synth"/>
</dbReference>
<evidence type="ECO:0000313" key="15">
    <source>
        <dbReference type="EMBL" id="SDC14657.1"/>
    </source>
</evidence>
<dbReference type="InterPro" id="IPR004514">
    <property type="entry name" value="Gln-tRNA-synth"/>
</dbReference>
<dbReference type="EC" id="6.1.1.18" evidence="2 10"/>
<comment type="similarity">
    <text evidence="1 11">Belongs to the class-I aminoacyl-tRNA synthetase family.</text>
</comment>
<feature type="domain" description="Glutamyl/glutaminyl-tRNA synthetase class Ib anti-codon binding" evidence="13">
    <location>
        <begin position="338"/>
        <end position="438"/>
    </location>
</feature>
<keyword evidence="5 11" id="KW-0547">Nucleotide-binding</keyword>
<name>A0A1G6J7J6_9BACT</name>
<dbReference type="Pfam" id="PF20974">
    <property type="entry name" value="tRNA-synt_1c_C2"/>
    <property type="match status" value="1"/>
</dbReference>
<keyword evidence="7 11" id="KW-0648">Protein biosynthesis</keyword>
<keyword evidence="6 11" id="KW-0067">ATP-binding</keyword>
<dbReference type="RefSeq" id="WP_092127819.1">
    <property type="nucleotide sequence ID" value="NZ_FMYU01000002.1"/>
</dbReference>
<dbReference type="SUPFAM" id="SSF52374">
    <property type="entry name" value="Nucleotidylyl transferase"/>
    <property type="match status" value="1"/>
</dbReference>
<dbReference type="InterPro" id="IPR020056">
    <property type="entry name" value="Rbsml_bL25/Gln-tRNA_synth_N"/>
</dbReference>
<evidence type="ECO:0000256" key="1">
    <source>
        <dbReference type="ARBA" id="ARBA00005594"/>
    </source>
</evidence>
<evidence type="ECO:0000256" key="8">
    <source>
        <dbReference type="ARBA" id="ARBA00023146"/>
    </source>
</evidence>